<keyword evidence="2" id="KW-1185">Reference proteome</keyword>
<protein>
    <submittedName>
        <fullName evidence="1">Uncharacterized protein</fullName>
    </submittedName>
</protein>
<evidence type="ECO:0000313" key="2">
    <source>
        <dbReference type="Proteomes" id="UP000032142"/>
    </source>
</evidence>
<gene>
    <name evidence="1" type="ORF">F383_30692</name>
</gene>
<reference evidence="2" key="1">
    <citation type="submission" date="2014-09" db="EMBL/GenBank/DDBJ databases">
        <authorList>
            <person name="Mudge J."/>
            <person name="Ramaraj T."/>
            <person name="Lindquist I.E."/>
            <person name="Bharti A.K."/>
            <person name="Sundararajan A."/>
            <person name="Cameron C.T."/>
            <person name="Woodward J.E."/>
            <person name="May G.D."/>
            <person name="Brubaker C."/>
            <person name="Broadhvest J."/>
            <person name="Wilkins T.A."/>
        </authorList>
    </citation>
    <scope>NUCLEOTIDE SEQUENCE</scope>
    <source>
        <strain evidence="2">cv. AKA8401</strain>
    </source>
</reference>
<evidence type="ECO:0000313" key="1">
    <source>
        <dbReference type="EMBL" id="KHG24595.1"/>
    </source>
</evidence>
<proteinExistence type="predicted"/>
<dbReference type="AlphaFoldDB" id="A0A0B0PHZ4"/>
<sequence>MLHCNFRKIRFAIFSLLHCNFREIRLGDLNLLYCQYMEIRFAILDAPQLLREIDLQSSVCFLATSGK</sequence>
<accession>A0A0B0PHZ4</accession>
<organism evidence="1 2">
    <name type="scientific">Gossypium arboreum</name>
    <name type="common">Tree cotton</name>
    <name type="synonym">Gossypium nanking</name>
    <dbReference type="NCBI Taxonomy" id="29729"/>
    <lineage>
        <taxon>Eukaryota</taxon>
        <taxon>Viridiplantae</taxon>
        <taxon>Streptophyta</taxon>
        <taxon>Embryophyta</taxon>
        <taxon>Tracheophyta</taxon>
        <taxon>Spermatophyta</taxon>
        <taxon>Magnoliopsida</taxon>
        <taxon>eudicotyledons</taxon>
        <taxon>Gunneridae</taxon>
        <taxon>Pentapetalae</taxon>
        <taxon>rosids</taxon>
        <taxon>malvids</taxon>
        <taxon>Malvales</taxon>
        <taxon>Malvaceae</taxon>
        <taxon>Malvoideae</taxon>
        <taxon>Gossypium</taxon>
    </lineage>
</organism>
<name>A0A0B0PHZ4_GOSAR</name>
<dbReference type="EMBL" id="KN429363">
    <property type="protein sequence ID" value="KHG24595.1"/>
    <property type="molecule type" value="Genomic_DNA"/>
</dbReference>
<dbReference type="Proteomes" id="UP000032142">
    <property type="component" value="Unassembled WGS sequence"/>
</dbReference>